<reference evidence="2 3" key="1">
    <citation type="submission" date="2019-07" db="EMBL/GenBank/DDBJ databases">
        <title>De Novo Assembly of kiwifruit Actinidia rufa.</title>
        <authorList>
            <person name="Sugita-Konishi S."/>
            <person name="Sato K."/>
            <person name="Mori E."/>
            <person name="Abe Y."/>
            <person name="Kisaki G."/>
            <person name="Hamano K."/>
            <person name="Suezawa K."/>
            <person name="Otani M."/>
            <person name="Fukuda T."/>
            <person name="Manabe T."/>
            <person name="Gomi K."/>
            <person name="Tabuchi M."/>
            <person name="Akimitsu K."/>
            <person name="Kataoka I."/>
        </authorList>
    </citation>
    <scope>NUCLEOTIDE SEQUENCE [LARGE SCALE GENOMIC DNA]</scope>
    <source>
        <strain evidence="3">cv. Fuchu</strain>
    </source>
</reference>
<dbReference type="Proteomes" id="UP000585474">
    <property type="component" value="Unassembled WGS sequence"/>
</dbReference>
<dbReference type="AlphaFoldDB" id="A0A7J0FL80"/>
<evidence type="ECO:0000256" key="1">
    <source>
        <dbReference type="SAM" id="MobiDB-lite"/>
    </source>
</evidence>
<keyword evidence="3" id="KW-1185">Reference proteome</keyword>
<feature type="region of interest" description="Disordered" evidence="1">
    <location>
        <begin position="27"/>
        <end position="83"/>
    </location>
</feature>
<proteinExistence type="predicted"/>
<accession>A0A7J0FL80</accession>
<evidence type="ECO:0000313" key="2">
    <source>
        <dbReference type="EMBL" id="GFY99478.1"/>
    </source>
</evidence>
<evidence type="ECO:0000313" key="3">
    <source>
        <dbReference type="Proteomes" id="UP000585474"/>
    </source>
</evidence>
<name>A0A7J0FL80_9ERIC</name>
<sequence length="83" mass="9144">MLILTWPCHSSYVDDKLRRKWQPLHAPTPAAFYHSPTPTALTPRHNTDDGGNEKAGTSGRAATQEESGGKEREEYGTSSEETS</sequence>
<dbReference type="EMBL" id="BJWL01000013">
    <property type="protein sequence ID" value="GFY99478.1"/>
    <property type="molecule type" value="Genomic_DNA"/>
</dbReference>
<organism evidence="2 3">
    <name type="scientific">Actinidia rufa</name>
    <dbReference type="NCBI Taxonomy" id="165716"/>
    <lineage>
        <taxon>Eukaryota</taxon>
        <taxon>Viridiplantae</taxon>
        <taxon>Streptophyta</taxon>
        <taxon>Embryophyta</taxon>
        <taxon>Tracheophyta</taxon>
        <taxon>Spermatophyta</taxon>
        <taxon>Magnoliopsida</taxon>
        <taxon>eudicotyledons</taxon>
        <taxon>Gunneridae</taxon>
        <taxon>Pentapetalae</taxon>
        <taxon>asterids</taxon>
        <taxon>Ericales</taxon>
        <taxon>Actinidiaceae</taxon>
        <taxon>Actinidia</taxon>
    </lineage>
</organism>
<gene>
    <name evidence="2" type="ORF">Acr_13g0008780</name>
</gene>
<comment type="caution">
    <text evidence="2">The sequence shown here is derived from an EMBL/GenBank/DDBJ whole genome shotgun (WGS) entry which is preliminary data.</text>
</comment>
<protein>
    <submittedName>
        <fullName evidence="2">Uncharacterized protein</fullName>
    </submittedName>
</protein>